<dbReference type="PROSITE" id="PS51257">
    <property type="entry name" value="PROKAR_LIPOPROTEIN"/>
    <property type="match status" value="1"/>
</dbReference>
<feature type="signal peptide" evidence="1">
    <location>
        <begin position="1"/>
        <end position="20"/>
    </location>
</feature>
<dbReference type="EMBL" id="JANYMP010000011">
    <property type="protein sequence ID" value="MCS7479841.1"/>
    <property type="molecule type" value="Genomic_DNA"/>
</dbReference>
<accession>A0A9X2VNA6</accession>
<evidence type="ECO:0000256" key="1">
    <source>
        <dbReference type="SAM" id="SignalP"/>
    </source>
</evidence>
<proteinExistence type="predicted"/>
<sequence length="274" mass="29153">MSKRTLAILLCGALALSACTSSTREGPLTATDALGDLKTIDYCTVIGESGDSAFEHCRIANGVKIMAVGPVESGENKDLYPVEYHGSAMPEGMRVQGSTFNSKQSCTRLLTFSDDVRLRFLVTGEANDEANCAKAMEFVESALGVINENKVGRRQFADNSFGRLDPCALLSTPEVEAVLGKDRKKTPGITGHNCLFGDVALTFDQKQAVVGDEETIAGYQATVSKISLFCTVHLNSGDESAAVKAISITGEADDSTCDKARQVAELVFPTLPKP</sequence>
<protein>
    <submittedName>
        <fullName evidence="2">DUF3558 domain-containing protein</fullName>
    </submittedName>
</protein>
<evidence type="ECO:0000313" key="3">
    <source>
        <dbReference type="Proteomes" id="UP001141259"/>
    </source>
</evidence>
<feature type="chain" id="PRO_5040958700" evidence="1">
    <location>
        <begin position="21"/>
        <end position="274"/>
    </location>
</feature>
<gene>
    <name evidence="2" type="ORF">NZH93_23510</name>
</gene>
<dbReference type="Pfam" id="PF12079">
    <property type="entry name" value="DUF3558"/>
    <property type="match status" value="1"/>
</dbReference>
<dbReference type="InterPro" id="IPR024520">
    <property type="entry name" value="DUF3558"/>
</dbReference>
<comment type="caution">
    <text evidence="2">The sequence shown here is derived from an EMBL/GenBank/DDBJ whole genome shotgun (WGS) entry which is preliminary data.</text>
</comment>
<reference evidence="2" key="1">
    <citation type="submission" date="2022-08" db="EMBL/GenBank/DDBJ databases">
        <authorList>
            <person name="Tistechok S."/>
            <person name="Samborskyy M."/>
            <person name="Roman I."/>
        </authorList>
    </citation>
    <scope>NUCLEOTIDE SEQUENCE</scope>
    <source>
        <strain evidence="2">DSM 103496</strain>
    </source>
</reference>
<keyword evidence="3" id="KW-1185">Reference proteome</keyword>
<dbReference type="RefSeq" id="WP_259625339.1">
    <property type="nucleotide sequence ID" value="NZ_JANYMP010000011.1"/>
</dbReference>
<name>A0A9X2VNA6_9PSEU</name>
<organism evidence="2 3">
    <name type="scientific">Umezawaea endophytica</name>
    <dbReference type="NCBI Taxonomy" id="1654476"/>
    <lineage>
        <taxon>Bacteria</taxon>
        <taxon>Bacillati</taxon>
        <taxon>Actinomycetota</taxon>
        <taxon>Actinomycetes</taxon>
        <taxon>Pseudonocardiales</taxon>
        <taxon>Pseudonocardiaceae</taxon>
        <taxon>Umezawaea</taxon>
    </lineage>
</organism>
<dbReference type="Proteomes" id="UP001141259">
    <property type="component" value="Unassembled WGS sequence"/>
</dbReference>
<dbReference type="AlphaFoldDB" id="A0A9X2VNA6"/>
<keyword evidence="1" id="KW-0732">Signal</keyword>
<evidence type="ECO:0000313" key="2">
    <source>
        <dbReference type="EMBL" id="MCS7479841.1"/>
    </source>
</evidence>